<feature type="chain" id="PRO_5013292625" evidence="2">
    <location>
        <begin position="27"/>
        <end position="225"/>
    </location>
</feature>
<reference evidence="3 4" key="2">
    <citation type="submission" date="2017-02" db="EMBL/GenBank/DDBJ databases">
        <title>A genome survey and senescence transcriptome analysis in Lentinula edodes.</title>
        <authorList>
            <person name="Sakamoto Y."/>
            <person name="Nakade K."/>
            <person name="Sato S."/>
            <person name="Yoshida Y."/>
            <person name="Miyazaki K."/>
            <person name="Natsume S."/>
            <person name="Konno N."/>
        </authorList>
    </citation>
    <scope>NUCLEOTIDE SEQUENCE [LARGE SCALE GENOMIC DNA]</scope>
    <source>
        <strain evidence="3 4">NBRC 111202</strain>
    </source>
</reference>
<accession>A0A1Q3EKD6</accession>
<dbReference type="PANTHER" id="PTHR31836:SF22">
    <property type="entry name" value="RLPA-LIKE PROTEIN DOUBLE-PSI BETA-BARREL DOMAIN-CONTAINING PROTEIN"/>
    <property type="match status" value="1"/>
</dbReference>
<dbReference type="CDD" id="cd22191">
    <property type="entry name" value="DPBB_RlpA_EXP_N-like"/>
    <property type="match status" value="1"/>
</dbReference>
<dbReference type="SUPFAM" id="SSF50685">
    <property type="entry name" value="Barwin-like endoglucanases"/>
    <property type="match status" value="1"/>
</dbReference>
<dbReference type="Gene3D" id="2.40.40.10">
    <property type="entry name" value="RlpA-like domain"/>
    <property type="match status" value="1"/>
</dbReference>
<evidence type="ECO:0000256" key="1">
    <source>
        <dbReference type="ARBA" id="ARBA00022729"/>
    </source>
</evidence>
<dbReference type="EMBL" id="BDGU01000482">
    <property type="protein sequence ID" value="GAW07670.1"/>
    <property type="molecule type" value="Genomic_DNA"/>
</dbReference>
<dbReference type="InterPro" id="IPR036908">
    <property type="entry name" value="RlpA-like_sf"/>
</dbReference>
<dbReference type="PANTHER" id="PTHR31836">
    <property type="match status" value="1"/>
</dbReference>
<feature type="signal peptide" evidence="2">
    <location>
        <begin position="1"/>
        <end position="26"/>
    </location>
</feature>
<evidence type="ECO:0000313" key="3">
    <source>
        <dbReference type="EMBL" id="GAW07670.1"/>
    </source>
</evidence>
<evidence type="ECO:0000313" key="4">
    <source>
        <dbReference type="Proteomes" id="UP000188533"/>
    </source>
</evidence>
<gene>
    <name evidence="3" type="ORF">LENED_009678</name>
</gene>
<protein>
    <submittedName>
        <fullName evidence="3">Expansin family protein</fullName>
    </submittedName>
</protein>
<dbReference type="InterPro" id="IPR051477">
    <property type="entry name" value="Expansin_CellWall"/>
</dbReference>
<proteinExistence type="predicted"/>
<comment type="caution">
    <text evidence="3">The sequence shown here is derived from an EMBL/GenBank/DDBJ whole genome shotgun (WGS) entry which is preliminary data.</text>
</comment>
<keyword evidence="1 2" id="KW-0732">Signal</keyword>
<dbReference type="Proteomes" id="UP000188533">
    <property type="component" value="Unassembled WGS sequence"/>
</dbReference>
<sequence>MARPVAALMASLFLMSFIIVLPGVTSSVLRLPSSSSSESRNFKRAHSLGDSYNFDPRDGWATFNATGFPQNSTTLETRSNKAKYKDTKKNFTVSITDTLKAVSNFMSVKITWYTGHDLLNPSCWANTAWTPTDESFVAALTLDGWETKPKCFDFLELCNEDKKCVYVRVVDSCAGCAVGSKHVDLTQAAFKQLAGLEVGTLITQMRITDPPQKSDWNVALWGPQV</sequence>
<dbReference type="OrthoDB" id="406505at2759"/>
<keyword evidence="4" id="KW-1185">Reference proteome</keyword>
<evidence type="ECO:0000256" key="2">
    <source>
        <dbReference type="SAM" id="SignalP"/>
    </source>
</evidence>
<reference evidence="3 4" key="1">
    <citation type="submission" date="2016-08" db="EMBL/GenBank/DDBJ databases">
        <authorList>
            <consortium name="Lentinula edodes genome sequencing consortium"/>
            <person name="Sakamoto Y."/>
            <person name="Nakade K."/>
            <person name="Sato S."/>
            <person name="Yoshida Y."/>
            <person name="Miyazaki K."/>
            <person name="Natsume S."/>
            <person name="Konno N."/>
        </authorList>
    </citation>
    <scope>NUCLEOTIDE SEQUENCE [LARGE SCALE GENOMIC DNA]</scope>
    <source>
        <strain evidence="3 4">NBRC 111202</strain>
    </source>
</reference>
<name>A0A1Q3EKD6_LENED</name>
<dbReference type="STRING" id="5353.A0A1Q3EKD6"/>
<dbReference type="AlphaFoldDB" id="A0A1Q3EKD6"/>
<organism evidence="3 4">
    <name type="scientific">Lentinula edodes</name>
    <name type="common">Shiitake mushroom</name>
    <name type="synonym">Lentinus edodes</name>
    <dbReference type="NCBI Taxonomy" id="5353"/>
    <lineage>
        <taxon>Eukaryota</taxon>
        <taxon>Fungi</taxon>
        <taxon>Dikarya</taxon>
        <taxon>Basidiomycota</taxon>
        <taxon>Agaricomycotina</taxon>
        <taxon>Agaricomycetes</taxon>
        <taxon>Agaricomycetidae</taxon>
        <taxon>Agaricales</taxon>
        <taxon>Marasmiineae</taxon>
        <taxon>Omphalotaceae</taxon>
        <taxon>Lentinula</taxon>
    </lineage>
</organism>